<dbReference type="InterPro" id="IPR001128">
    <property type="entry name" value="Cyt_P450"/>
</dbReference>
<comment type="similarity">
    <text evidence="5">Belongs to the cytochrome P450 family.</text>
</comment>
<dbReference type="Gene3D" id="1.10.630.10">
    <property type="entry name" value="Cytochrome P450"/>
    <property type="match status" value="1"/>
</dbReference>
<keyword evidence="12" id="KW-0503">Monooxygenase</keyword>
<keyword evidence="14" id="KW-1185">Reference proteome</keyword>
<dbReference type="SUPFAM" id="SSF48264">
    <property type="entry name" value="Cytochrome P450"/>
    <property type="match status" value="1"/>
</dbReference>
<dbReference type="GO" id="GO:0005789">
    <property type="term" value="C:endoplasmic reticulum membrane"/>
    <property type="evidence" value="ECO:0007669"/>
    <property type="project" value="UniProtKB-SubCell"/>
</dbReference>
<dbReference type="GO" id="GO:0005506">
    <property type="term" value="F:iron ion binding"/>
    <property type="evidence" value="ECO:0007669"/>
    <property type="project" value="InterPro"/>
</dbReference>
<keyword evidence="6" id="KW-0349">Heme</keyword>
<evidence type="ECO:0000313" key="15">
    <source>
        <dbReference type="RefSeq" id="XP_051862913.1"/>
    </source>
</evidence>
<comment type="function">
    <text evidence="2">May be involved in the metabolism of insect hormones and in the breakdown of synthetic insecticides.</text>
</comment>
<dbReference type="InterPro" id="IPR036396">
    <property type="entry name" value="Cyt_P450_sf"/>
</dbReference>
<evidence type="ECO:0000256" key="4">
    <source>
        <dbReference type="ARBA" id="ARBA00004406"/>
    </source>
</evidence>
<comment type="subcellular location">
    <subcellularLocation>
        <location evidence="4">Endoplasmic reticulum membrane</location>
        <topology evidence="4">Peripheral membrane protein</topology>
    </subcellularLocation>
    <subcellularLocation>
        <location evidence="3">Microsome membrane</location>
        <topology evidence="3">Peripheral membrane protein</topology>
    </subcellularLocation>
</comment>
<reference evidence="15" key="1">
    <citation type="submission" date="2025-08" db="UniProtKB">
        <authorList>
            <consortium name="RefSeq"/>
        </authorList>
    </citation>
    <scope>IDENTIFICATION</scope>
    <source>
        <strain evidence="15">15112-1751.03</strain>
        <tissue evidence="15">Whole Adult</tissue>
    </source>
</reference>
<dbReference type="Proteomes" id="UP000515160">
    <property type="component" value="Chromosome 2R"/>
</dbReference>
<dbReference type="RefSeq" id="XP_051862913.1">
    <property type="nucleotide sequence ID" value="XM_052006953.1"/>
</dbReference>
<dbReference type="GeneID" id="127565962"/>
<evidence type="ECO:0000256" key="9">
    <source>
        <dbReference type="ARBA" id="ARBA00022848"/>
    </source>
</evidence>
<evidence type="ECO:0000256" key="3">
    <source>
        <dbReference type="ARBA" id="ARBA00004174"/>
    </source>
</evidence>
<evidence type="ECO:0000256" key="12">
    <source>
        <dbReference type="ARBA" id="ARBA00023033"/>
    </source>
</evidence>
<evidence type="ECO:0000313" key="14">
    <source>
        <dbReference type="Proteomes" id="UP000515160"/>
    </source>
</evidence>
<keyword evidence="11" id="KW-0408">Iron</keyword>
<keyword evidence="10" id="KW-0560">Oxidoreductase</keyword>
<evidence type="ECO:0000256" key="1">
    <source>
        <dbReference type="ARBA" id="ARBA00001971"/>
    </source>
</evidence>
<evidence type="ECO:0000256" key="13">
    <source>
        <dbReference type="ARBA" id="ARBA00023136"/>
    </source>
</evidence>
<proteinExistence type="inferred from homology"/>
<accession>A0A9C6TBC5</accession>
<dbReference type="OrthoDB" id="1470350at2759"/>
<keyword evidence="13" id="KW-0472">Membrane</keyword>
<dbReference type="InterPro" id="IPR050196">
    <property type="entry name" value="Cytochrome_P450_Monoox"/>
</dbReference>
<evidence type="ECO:0000256" key="7">
    <source>
        <dbReference type="ARBA" id="ARBA00022723"/>
    </source>
</evidence>
<organism evidence="14 15">
    <name type="scientific">Drosophila albomicans</name>
    <name type="common">Fruit fly</name>
    <dbReference type="NCBI Taxonomy" id="7291"/>
    <lineage>
        <taxon>Eukaryota</taxon>
        <taxon>Metazoa</taxon>
        <taxon>Ecdysozoa</taxon>
        <taxon>Arthropoda</taxon>
        <taxon>Hexapoda</taxon>
        <taxon>Insecta</taxon>
        <taxon>Pterygota</taxon>
        <taxon>Neoptera</taxon>
        <taxon>Endopterygota</taxon>
        <taxon>Diptera</taxon>
        <taxon>Brachycera</taxon>
        <taxon>Muscomorpha</taxon>
        <taxon>Ephydroidea</taxon>
        <taxon>Drosophilidae</taxon>
        <taxon>Drosophila</taxon>
    </lineage>
</organism>
<evidence type="ECO:0000256" key="8">
    <source>
        <dbReference type="ARBA" id="ARBA00022824"/>
    </source>
</evidence>
<gene>
    <name evidence="15" type="primary">LOC127565962</name>
</gene>
<keyword evidence="8" id="KW-0256">Endoplasmic reticulum</keyword>
<evidence type="ECO:0000256" key="6">
    <source>
        <dbReference type="ARBA" id="ARBA00022617"/>
    </source>
</evidence>
<dbReference type="GO" id="GO:0016705">
    <property type="term" value="F:oxidoreductase activity, acting on paired donors, with incorporation or reduction of molecular oxygen"/>
    <property type="evidence" value="ECO:0007669"/>
    <property type="project" value="InterPro"/>
</dbReference>
<dbReference type="PANTHER" id="PTHR24291:SF189">
    <property type="entry name" value="CYTOCHROME P450 4C3-RELATED"/>
    <property type="match status" value="1"/>
</dbReference>
<evidence type="ECO:0000256" key="10">
    <source>
        <dbReference type="ARBA" id="ARBA00023002"/>
    </source>
</evidence>
<dbReference type="PANTHER" id="PTHR24291">
    <property type="entry name" value="CYTOCHROME P450 FAMILY 4"/>
    <property type="match status" value="1"/>
</dbReference>
<keyword evidence="7" id="KW-0479">Metal-binding</keyword>
<evidence type="ECO:0000256" key="2">
    <source>
        <dbReference type="ARBA" id="ARBA00003690"/>
    </source>
</evidence>
<sequence length="106" mass="12456">MWKIILLTLYLPHLNTVAYTLMLLAMFPEYQEKAFEEFCAFFPKSGDFDVSYSDIKNLVYLDLILNESMRLLTPVPMVARQTMRDEWNFYSKRSSDCNRHLSLASG</sequence>
<dbReference type="GO" id="GO:0020037">
    <property type="term" value="F:heme binding"/>
    <property type="evidence" value="ECO:0007669"/>
    <property type="project" value="InterPro"/>
</dbReference>
<dbReference type="GO" id="GO:0004497">
    <property type="term" value="F:monooxygenase activity"/>
    <property type="evidence" value="ECO:0007669"/>
    <property type="project" value="UniProtKB-KW"/>
</dbReference>
<evidence type="ECO:0000256" key="5">
    <source>
        <dbReference type="ARBA" id="ARBA00010617"/>
    </source>
</evidence>
<keyword evidence="9" id="KW-0492">Microsome</keyword>
<dbReference type="AlphaFoldDB" id="A0A9C6TBC5"/>
<comment type="cofactor">
    <cofactor evidence="1">
        <name>heme</name>
        <dbReference type="ChEBI" id="CHEBI:30413"/>
    </cofactor>
</comment>
<evidence type="ECO:0000256" key="11">
    <source>
        <dbReference type="ARBA" id="ARBA00023004"/>
    </source>
</evidence>
<name>A0A9C6TBC5_DROAB</name>
<protein>
    <submittedName>
        <fullName evidence="15">Probable cytochrome P450 313a4</fullName>
    </submittedName>
</protein>
<dbReference type="Pfam" id="PF00067">
    <property type="entry name" value="p450"/>
    <property type="match status" value="1"/>
</dbReference>